<dbReference type="SUPFAM" id="SSF48452">
    <property type="entry name" value="TPR-like"/>
    <property type="match status" value="1"/>
</dbReference>
<evidence type="ECO:0008006" key="4">
    <source>
        <dbReference type="Google" id="ProtNLM"/>
    </source>
</evidence>
<keyword evidence="3" id="KW-1185">Reference proteome</keyword>
<organism evidence="2 3">
    <name type="scientific">Parapedobacter luteus</name>
    <dbReference type="NCBI Taxonomy" id="623280"/>
    <lineage>
        <taxon>Bacteria</taxon>
        <taxon>Pseudomonadati</taxon>
        <taxon>Bacteroidota</taxon>
        <taxon>Sphingobacteriia</taxon>
        <taxon>Sphingobacteriales</taxon>
        <taxon>Sphingobacteriaceae</taxon>
        <taxon>Parapedobacter</taxon>
    </lineage>
</organism>
<name>A0A1T5F9A7_9SPHI</name>
<dbReference type="EMBL" id="FUYS01000014">
    <property type="protein sequence ID" value="SKB92765.1"/>
    <property type="molecule type" value="Genomic_DNA"/>
</dbReference>
<gene>
    <name evidence="2" type="ORF">SAMN05660226_03845</name>
</gene>
<sequence length="219" mass="24548">MNTIIKTSAIMLLTCVLHWTARAQDNYESAMVAALQTLAEARQPADFTVLGNRFEQIGNTATDQWTPLYYAAYCQLVAGISQQNADEKDRFFEKALNLVESAEKRQADNSEIYALKGYTQFMQMSVDPQNRLDLISEAEAALGKAMQLDPSNPRPYFIKGQNTFYTPEFFGGGAKAAKPLLEQAKVKFDTFKPTEKFAPNWGKEQCAYLLQQAANTDTQ</sequence>
<dbReference type="Proteomes" id="UP000190541">
    <property type="component" value="Unassembled WGS sequence"/>
</dbReference>
<evidence type="ECO:0000313" key="2">
    <source>
        <dbReference type="EMBL" id="SKB92765.1"/>
    </source>
</evidence>
<dbReference type="Gene3D" id="1.25.40.10">
    <property type="entry name" value="Tetratricopeptide repeat domain"/>
    <property type="match status" value="1"/>
</dbReference>
<proteinExistence type="predicted"/>
<evidence type="ECO:0000313" key="3">
    <source>
        <dbReference type="Proteomes" id="UP000190541"/>
    </source>
</evidence>
<feature type="signal peptide" evidence="1">
    <location>
        <begin position="1"/>
        <end position="23"/>
    </location>
</feature>
<keyword evidence="1" id="KW-0732">Signal</keyword>
<dbReference type="InterPro" id="IPR011990">
    <property type="entry name" value="TPR-like_helical_dom_sf"/>
</dbReference>
<reference evidence="2 3" key="1">
    <citation type="submission" date="2017-02" db="EMBL/GenBank/DDBJ databases">
        <authorList>
            <person name="Peterson S.W."/>
        </authorList>
    </citation>
    <scope>NUCLEOTIDE SEQUENCE [LARGE SCALE GENOMIC DNA]</scope>
    <source>
        <strain evidence="2 3">DSM 22899</strain>
    </source>
</reference>
<dbReference type="OrthoDB" id="1150971at2"/>
<dbReference type="AlphaFoldDB" id="A0A1T5F9A7"/>
<evidence type="ECO:0000256" key="1">
    <source>
        <dbReference type="SAM" id="SignalP"/>
    </source>
</evidence>
<dbReference type="STRING" id="623280.SAMN05660226_03845"/>
<protein>
    <recommendedName>
        <fullName evidence="4">Tetratricopeptide repeat-containing protein</fullName>
    </recommendedName>
</protein>
<feature type="chain" id="PRO_5012594729" description="Tetratricopeptide repeat-containing protein" evidence="1">
    <location>
        <begin position="24"/>
        <end position="219"/>
    </location>
</feature>
<dbReference type="RefSeq" id="WP_079718469.1">
    <property type="nucleotide sequence ID" value="NZ_FUYS01000014.1"/>
</dbReference>
<accession>A0A1T5F9A7</accession>